<keyword evidence="3" id="KW-0238">DNA-binding</keyword>
<feature type="region of interest" description="Disordered" evidence="6">
    <location>
        <begin position="282"/>
        <end position="313"/>
    </location>
</feature>
<feature type="domain" description="AP2/ERF" evidence="7">
    <location>
        <begin position="774"/>
        <end position="820"/>
    </location>
</feature>
<feature type="region of interest" description="Disordered" evidence="6">
    <location>
        <begin position="323"/>
        <end position="342"/>
    </location>
</feature>
<evidence type="ECO:0000313" key="9">
    <source>
        <dbReference type="EMBL" id="KFG52824.1"/>
    </source>
</evidence>
<dbReference type="OrthoDB" id="372718at2759"/>
<dbReference type="GO" id="GO:0003677">
    <property type="term" value="F:DNA binding"/>
    <property type="evidence" value="ECO:0007669"/>
    <property type="project" value="UniProtKB-KW"/>
</dbReference>
<feature type="region of interest" description="Disordered" evidence="6">
    <location>
        <begin position="1189"/>
        <end position="1266"/>
    </location>
</feature>
<reference evidence="9 10" key="1">
    <citation type="submission" date="2014-07" db="EMBL/GenBank/DDBJ databases">
        <authorList>
            <person name="Sibley D."/>
            <person name="Venepally P."/>
            <person name="Karamycheva S."/>
            <person name="Hadjithomas M."/>
            <person name="Khan A."/>
            <person name="Brunk B."/>
            <person name="Roos D."/>
            <person name="Caler E."/>
            <person name="Lorenzi H."/>
        </authorList>
    </citation>
    <scope>NUCLEOTIDE SEQUENCE [LARGE SCALE GENOMIC DNA]</scope>
    <source>
        <strain evidence="9 10">FOU</strain>
    </source>
</reference>
<feature type="region of interest" description="Disordered" evidence="6">
    <location>
        <begin position="145"/>
        <end position="187"/>
    </location>
</feature>
<dbReference type="EMBL" id="AEYH02001054">
    <property type="protein sequence ID" value="KFG52824.1"/>
    <property type="molecule type" value="Genomic_DNA"/>
</dbReference>
<evidence type="ECO:0000256" key="1">
    <source>
        <dbReference type="ARBA" id="ARBA00004123"/>
    </source>
</evidence>
<evidence type="ECO:0000256" key="4">
    <source>
        <dbReference type="ARBA" id="ARBA00023163"/>
    </source>
</evidence>
<keyword evidence="2" id="KW-0805">Transcription regulation</keyword>
<evidence type="ECO:0000256" key="2">
    <source>
        <dbReference type="ARBA" id="ARBA00023015"/>
    </source>
</evidence>
<feature type="region of interest" description="Disordered" evidence="6">
    <location>
        <begin position="525"/>
        <end position="600"/>
    </location>
</feature>
<feature type="compositionally biased region" description="Basic and acidic residues" evidence="6">
    <location>
        <begin position="296"/>
        <end position="306"/>
    </location>
</feature>
<evidence type="ECO:0000313" key="10">
    <source>
        <dbReference type="Proteomes" id="UP000028838"/>
    </source>
</evidence>
<feature type="compositionally biased region" description="Low complexity" evidence="6">
    <location>
        <begin position="323"/>
        <end position="337"/>
    </location>
</feature>
<feature type="compositionally biased region" description="Basic and acidic residues" evidence="6">
    <location>
        <begin position="1137"/>
        <end position="1147"/>
    </location>
</feature>
<dbReference type="GO" id="GO:0003700">
    <property type="term" value="F:DNA-binding transcription factor activity"/>
    <property type="evidence" value="ECO:0007669"/>
    <property type="project" value="InterPro"/>
</dbReference>
<gene>
    <name evidence="9" type="ORF">TGFOU_215570</name>
</gene>
<feature type="region of interest" description="Disordered" evidence="6">
    <location>
        <begin position="663"/>
        <end position="732"/>
    </location>
</feature>
<dbReference type="Proteomes" id="UP000028838">
    <property type="component" value="Unassembled WGS sequence"/>
</dbReference>
<dbReference type="VEuPathDB" id="ToxoDB:TGFOU_215570"/>
<keyword evidence="5" id="KW-0539">Nucleus</keyword>
<feature type="region of interest" description="Disordered" evidence="6">
    <location>
        <begin position="1"/>
        <end position="47"/>
    </location>
</feature>
<name>A0A086L856_TOXGO</name>
<dbReference type="GO" id="GO:0005634">
    <property type="term" value="C:nucleus"/>
    <property type="evidence" value="ECO:0007669"/>
    <property type="project" value="UniProtKB-SubCell"/>
</dbReference>
<evidence type="ECO:0000256" key="3">
    <source>
        <dbReference type="ARBA" id="ARBA00023125"/>
    </source>
</evidence>
<feature type="region of interest" description="Disordered" evidence="6">
    <location>
        <begin position="1106"/>
        <end position="1155"/>
    </location>
</feature>
<dbReference type="Gene3D" id="1.20.5.2050">
    <property type="match status" value="2"/>
</dbReference>
<protein>
    <submittedName>
        <fullName evidence="9">AP2 domain transcription factor AP2X-11</fullName>
    </submittedName>
</protein>
<dbReference type="InterPro" id="IPR028078">
    <property type="entry name" value="ACDC"/>
</dbReference>
<sequence>MFRRSVKMNQTVPRSHPAGDASEGDSCKPGVDTLKATSREQHCASGLSVETPAVLERGLSDAENVVPLTSQEPASALSSAISTAVDGWGDWTAANSVGRLKTPVSPAAAPASLCRADVSEFFSDAGGALKSDQAPPLSSLAETLAAAKKSAAPKPSRGEKTVAAHPAQSPAAERVSDASDGAQPLPTTVNESVLLPAINLAEAALPSQVSVQPSAPPYSLSLPLALPPSRSLESADTTPTSAFSPSSLSRLGLSPSSLLLLRSLTPEQQLAALSTATRAGTWQTASPSLGPANLDFHSRTPERASEAGDSPFRADSASFGCSSYTRSSSTLSLSPESAAKRRKTVECESKSATLFPEGVSSPRALLDLLTRSLAPSSLVSSAASSVSNSRSAAVSASAEGEAVSLASLSPASLSPALLSRLTTAFEAPPAAASCDSVSAVLQQLEAAALLASVSATPAPRPASADLHAPSPLPSSTRRDAPASLSARCAAALASDEKSPRASAALDVAAALAVLQQHPSLLASLRATPSQPHREAASPRQEAGRSSCLAHADQKLGSCTGTDAPDGSTPRARGKGRQAEKARARATSKVPAGVETPEGEAEDFASRARRCEHVPGVCFDRWNQGWIATWRERRHPVHKHFSAKKYGFEKARELAIEHRRLMVEKQRQDGATPATRTPRGNPGNAFPTSRKDEEHTTLTPGKPRASPTAGSPRRARGLAGCTENGGETAGGSARRGKFASAAASARALCVADNSVGKREMSWAELVAQMPRVERVSFDFTNQSWIAQWKQQGSTTYRRFSVSKFGFYGAHRLAVEFKQQNYRQLPAQKAASPDAAPLTAVCVQRSESAEEEVATPGGGSKRAASHVERGRRLPRGVQTPPRAASLKVEANRVSPRSAVFATAPAGAAFPKSLAPEAAQSAGNSWEAGMLDLPPVAASLFGLSPASLQAFSPVHGLSGEATALNTNFEDSTGETGSTQVPSGAESPVAEVLSFGSTLRNPCLYSPVSAETTTTAAGDTALRLAARAAASSVCSRSLPLATGSATEAPVLLPSKLSDLPALAPESCASRIASGQDNAQAEPLASQVHLTDLGCETDASIAVQDARPSRLPLSASLARPCPGARGDAHTQQTDEGDGGGEGTERAGEKETPESAGLQSWPGACSLAGALAAKNAGAHAPGCFEERGQMQIDGGARDAATRVASSTTTTSPHDEEASAAPGGTGASNAFAAPEAFQTRSSSRPSPPPRPDLSSLASSAAPEQHAVSSVPEQKAATEAGVLPLYKIALCCLLTDLKINCRDSLLVSRAQAPSLPGYLDLVEALQQRVAAAAELKDVAALCSVFSGFLRNSLLPSSCSPDVQVRLLHALAEVGLDQRRE</sequence>
<feature type="domain" description="AP2-coincident C-terminal" evidence="8">
    <location>
        <begin position="1274"/>
        <end position="1362"/>
    </location>
</feature>
<comment type="caution">
    <text evidence="9">The sequence shown here is derived from an EMBL/GenBank/DDBJ whole genome shotgun (WGS) entry which is preliminary data.</text>
</comment>
<evidence type="ECO:0000259" key="8">
    <source>
        <dbReference type="Pfam" id="PF14733"/>
    </source>
</evidence>
<feature type="region of interest" description="Disordered" evidence="6">
    <location>
        <begin position="229"/>
        <end position="250"/>
    </location>
</feature>
<proteinExistence type="predicted"/>
<feature type="compositionally biased region" description="Low complexity" evidence="6">
    <location>
        <begin position="145"/>
        <end position="155"/>
    </location>
</feature>
<comment type="subcellular location">
    <subcellularLocation>
        <location evidence="1">Nucleus</location>
    </subcellularLocation>
</comment>
<dbReference type="InterPro" id="IPR001471">
    <property type="entry name" value="AP2/ERF_dom"/>
</dbReference>
<dbReference type="Pfam" id="PF14733">
    <property type="entry name" value="ACDC"/>
    <property type="match status" value="1"/>
</dbReference>
<evidence type="ECO:0000256" key="5">
    <source>
        <dbReference type="ARBA" id="ARBA00023242"/>
    </source>
</evidence>
<organism evidence="9 10">
    <name type="scientific">Toxoplasma gondii FOU</name>
    <dbReference type="NCBI Taxonomy" id="943167"/>
    <lineage>
        <taxon>Eukaryota</taxon>
        <taxon>Sar</taxon>
        <taxon>Alveolata</taxon>
        <taxon>Apicomplexa</taxon>
        <taxon>Conoidasida</taxon>
        <taxon>Coccidia</taxon>
        <taxon>Eucoccidiorida</taxon>
        <taxon>Eimeriorina</taxon>
        <taxon>Sarcocystidae</taxon>
        <taxon>Toxoplasma</taxon>
    </lineage>
</organism>
<dbReference type="Pfam" id="PF00847">
    <property type="entry name" value="AP2"/>
    <property type="match status" value="2"/>
</dbReference>
<accession>A0A086L856</accession>
<feature type="compositionally biased region" description="Low complexity" evidence="6">
    <location>
        <begin position="1245"/>
        <end position="1255"/>
    </location>
</feature>
<feature type="region of interest" description="Disordered" evidence="6">
    <location>
        <begin position="458"/>
        <end position="481"/>
    </location>
</feature>
<feature type="domain" description="AP2/ERF" evidence="7">
    <location>
        <begin position="612"/>
        <end position="662"/>
    </location>
</feature>
<keyword evidence="4" id="KW-0804">Transcription</keyword>
<evidence type="ECO:0000256" key="6">
    <source>
        <dbReference type="SAM" id="MobiDB-lite"/>
    </source>
</evidence>
<evidence type="ECO:0000259" key="7">
    <source>
        <dbReference type="Pfam" id="PF00847"/>
    </source>
</evidence>
<feature type="region of interest" description="Disordered" evidence="6">
    <location>
        <begin position="847"/>
        <end position="882"/>
    </location>
</feature>
<feature type="compositionally biased region" description="Low complexity" evidence="6">
    <location>
        <begin position="1195"/>
        <end position="1205"/>
    </location>
</feature>